<evidence type="ECO:0000256" key="2">
    <source>
        <dbReference type="SAM" id="SignalP"/>
    </source>
</evidence>
<evidence type="ECO:0000256" key="1">
    <source>
        <dbReference type="SAM" id="Phobius"/>
    </source>
</evidence>
<keyword evidence="4" id="KW-1185">Reference proteome</keyword>
<evidence type="ECO:0000313" key="4">
    <source>
        <dbReference type="Proteomes" id="UP001642464"/>
    </source>
</evidence>
<comment type="caution">
    <text evidence="3">The sequence shown here is derived from an EMBL/GenBank/DDBJ whole genome shotgun (WGS) entry which is preliminary data.</text>
</comment>
<proteinExistence type="predicted"/>
<feature type="signal peptide" evidence="2">
    <location>
        <begin position="1"/>
        <end position="24"/>
    </location>
</feature>
<keyword evidence="1" id="KW-1133">Transmembrane helix</keyword>
<reference evidence="3 4" key="1">
    <citation type="submission" date="2024-02" db="EMBL/GenBank/DDBJ databases">
        <authorList>
            <person name="Chen Y."/>
            <person name="Shah S."/>
            <person name="Dougan E. K."/>
            <person name="Thang M."/>
            <person name="Chan C."/>
        </authorList>
    </citation>
    <scope>NUCLEOTIDE SEQUENCE [LARGE SCALE GENOMIC DNA]</scope>
</reference>
<organism evidence="3 4">
    <name type="scientific">Durusdinium trenchii</name>
    <dbReference type="NCBI Taxonomy" id="1381693"/>
    <lineage>
        <taxon>Eukaryota</taxon>
        <taxon>Sar</taxon>
        <taxon>Alveolata</taxon>
        <taxon>Dinophyceae</taxon>
        <taxon>Suessiales</taxon>
        <taxon>Symbiodiniaceae</taxon>
        <taxon>Durusdinium</taxon>
    </lineage>
</organism>
<dbReference type="EMBL" id="CAXAMM010042140">
    <property type="protein sequence ID" value="CAK9103242.1"/>
    <property type="molecule type" value="Genomic_DNA"/>
</dbReference>
<dbReference type="Proteomes" id="UP001642464">
    <property type="component" value="Unassembled WGS sequence"/>
</dbReference>
<sequence length="546" mass="61963">MDALPLASSLVLLWATVHFWLTSSDLRELCRWLGSLGQRRGEDGPVDEQKEARVAEEMKKMRERNYKLFSRCLCHVDLVIGIFYVYLVVATPTLDNITLATGCIVAYALFLMLGREMAHLSPNLVKFLTCLVHMLPVSVIFGTVWSGKPLMADMMRGFVAGRFCLVLIFLDPSVSIPFQFLYAAVDLYVNLYVLQSSEPVGELVSNQLFILAETIFSSVFVDRALRSRIYAQLENADAESLVSSFRRMLRGVCDGEVLLDHHFHVAQESECLRHLIMADVSLKGRSFEHFTEDPQHFRQLLRRRADPEAAPRGSRLCLRGAAGIRVGTDIFHVPIPGLYGAVEPHHLIAFKEDPEARAPPEAKEDAVPEELLPWDSRKRPECPELRDMFLLVNVETELQDVQQVELNFEHLPSALQSSMPSLRKLVRPTDWEKIRSRVEKTQMDPEFHAQALPGLRVHLPSLGWLSVEATLHRMAQTGKALLVLLSWAVPPLLLRRLLVGLLTVFGVWLLWWLASVQKQLTRKLEIYTFNITKKYVNGAHANKSID</sequence>
<gene>
    <name evidence="3" type="ORF">SCF082_LOCUS48234</name>
</gene>
<evidence type="ECO:0000313" key="3">
    <source>
        <dbReference type="EMBL" id="CAK9103242.1"/>
    </source>
</evidence>
<feature type="transmembrane region" description="Helical" evidence="1">
    <location>
        <begin position="125"/>
        <end position="147"/>
    </location>
</feature>
<feature type="transmembrane region" description="Helical" evidence="1">
    <location>
        <begin position="68"/>
        <end position="89"/>
    </location>
</feature>
<feature type="transmembrane region" description="Helical" evidence="1">
    <location>
        <begin position="497"/>
        <end position="514"/>
    </location>
</feature>
<feature type="transmembrane region" description="Helical" evidence="1">
    <location>
        <begin position="96"/>
        <end position="113"/>
    </location>
</feature>
<keyword evidence="1" id="KW-0472">Membrane</keyword>
<protein>
    <submittedName>
        <fullName evidence="3">Uncharacterized protein</fullName>
    </submittedName>
</protein>
<accession>A0ABP0RRH7</accession>
<keyword evidence="1" id="KW-0812">Transmembrane</keyword>
<name>A0ABP0RRH7_9DINO</name>
<feature type="chain" id="PRO_5045116058" evidence="2">
    <location>
        <begin position="25"/>
        <end position="546"/>
    </location>
</feature>
<keyword evidence="2" id="KW-0732">Signal</keyword>